<dbReference type="PANTHER" id="PTHR33204:SF29">
    <property type="entry name" value="TRANSCRIPTIONAL REGULATOR"/>
    <property type="match status" value="1"/>
</dbReference>
<dbReference type="Gene3D" id="1.10.10.10">
    <property type="entry name" value="Winged helix-like DNA-binding domain superfamily/Winged helix DNA-binding domain"/>
    <property type="match status" value="1"/>
</dbReference>
<protein>
    <submittedName>
        <fullName evidence="5">Winged helix-turn-helix transcriptional regulator</fullName>
    </submittedName>
</protein>
<evidence type="ECO:0000256" key="3">
    <source>
        <dbReference type="ARBA" id="ARBA00023163"/>
    </source>
</evidence>
<evidence type="ECO:0000313" key="5">
    <source>
        <dbReference type="EMBL" id="MBO1361042.1"/>
    </source>
</evidence>
<sequence length="109" mass="12431">MTQRELAKLHACTTTREYQEIPGVTQRLLTKQLRELEESGLISRTVITKGPLRVEYRPTDEGESLRPLVEALGEWGVCGLIAIRQHDGTPRISDLEGSFTFRTMRYTAR</sequence>
<gene>
    <name evidence="5" type="ORF">J2D73_14730</name>
</gene>
<keyword evidence="2" id="KW-0238">DNA-binding</keyword>
<dbReference type="SUPFAM" id="SSF46785">
    <property type="entry name" value="Winged helix' DNA-binding domain"/>
    <property type="match status" value="1"/>
</dbReference>
<dbReference type="PANTHER" id="PTHR33204">
    <property type="entry name" value="TRANSCRIPTIONAL REGULATOR, MARR FAMILY"/>
    <property type="match status" value="1"/>
</dbReference>
<evidence type="ECO:0000256" key="1">
    <source>
        <dbReference type="ARBA" id="ARBA00023015"/>
    </source>
</evidence>
<keyword evidence="3" id="KW-0804">Transcription</keyword>
<dbReference type="Pfam" id="PF01638">
    <property type="entry name" value="HxlR"/>
    <property type="match status" value="1"/>
</dbReference>
<evidence type="ECO:0000313" key="6">
    <source>
        <dbReference type="Proteomes" id="UP000664771"/>
    </source>
</evidence>
<dbReference type="EMBL" id="JAFVMF010000017">
    <property type="protein sequence ID" value="MBO1361042.1"/>
    <property type="molecule type" value="Genomic_DNA"/>
</dbReference>
<dbReference type="InterPro" id="IPR002577">
    <property type="entry name" value="HTH_HxlR"/>
</dbReference>
<name>A0ABS3LYQ0_9PROT</name>
<comment type="caution">
    <text evidence="5">The sequence shown here is derived from an EMBL/GenBank/DDBJ whole genome shotgun (WGS) entry which is preliminary data.</text>
</comment>
<keyword evidence="1" id="KW-0805">Transcription regulation</keyword>
<proteinExistence type="predicted"/>
<organism evidence="5 6">
    <name type="scientific">Acetobacter sacchari</name>
    <dbReference type="NCBI Taxonomy" id="2661687"/>
    <lineage>
        <taxon>Bacteria</taxon>
        <taxon>Pseudomonadati</taxon>
        <taxon>Pseudomonadota</taxon>
        <taxon>Alphaproteobacteria</taxon>
        <taxon>Acetobacterales</taxon>
        <taxon>Acetobacteraceae</taxon>
        <taxon>Acetobacter</taxon>
    </lineage>
</organism>
<keyword evidence="6" id="KW-1185">Reference proteome</keyword>
<feature type="domain" description="HTH hxlR-type" evidence="4">
    <location>
        <begin position="1"/>
        <end position="84"/>
    </location>
</feature>
<evidence type="ECO:0000256" key="2">
    <source>
        <dbReference type="ARBA" id="ARBA00023125"/>
    </source>
</evidence>
<reference evidence="5 6" key="1">
    <citation type="submission" date="2021-03" db="EMBL/GenBank/DDBJ databases">
        <title>The complete genome sequence of Acetobacter sacchari TBRC 11175.</title>
        <authorList>
            <person name="Charoenyingcharoen P."/>
            <person name="Yukphan P."/>
        </authorList>
    </citation>
    <scope>NUCLEOTIDE SEQUENCE [LARGE SCALE GENOMIC DNA]</scope>
    <source>
        <strain evidence="5 6">TBRC 11175</strain>
    </source>
</reference>
<dbReference type="Proteomes" id="UP000664771">
    <property type="component" value="Unassembled WGS sequence"/>
</dbReference>
<accession>A0ABS3LYQ0</accession>
<evidence type="ECO:0000259" key="4">
    <source>
        <dbReference type="PROSITE" id="PS51118"/>
    </source>
</evidence>
<dbReference type="PROSITE" id="PS51118">
    <property type="entry name" value="HTH_HXLR"/>
    <property type="match status" value="1"/>
</dbReference>
<dbReference type="InterPro" id="IPR036390">
    <property type="entry name" value="WH_DNA-bd_sf"/>
</dbReference>
<dbReference type="InterPro" id="IPR036388">
    <property type="entry name" value="WH-like_DNA-bd_sf"/>
</dbReference>